<dbReference type="SUPFAM" id="SSF49785">
    <property type="entry name" value="Galactose-binding domain-like"/>
    <property type="match status" value="1"/>
</dbReference>
<feature type="domain" description="Beta-mannosidase-like galactose-binding" evidence="6">
    <location>
        <begin position="2"/>
        <end position="107"/>
    </location>
</feature>
<dbReference type="Gene3D" id="2.60.40.10">
    <property type="entry name" value="Immunoglobulins"/>
    <property type="match status" value="1"/>
</dbReference>
<comment type="catalytic activity">
    <reaction evidence="1">
        <text>Hydrolysis of terminal, non-reducing beta-D-mannose residues in beta-D-mannosides.</text>
        <dbReference type="EC" id="3.2.1.25"/>
    </reaction>
</comment>
<protein>
    <recommendedName>
        <fullName evidence="2">beta-mannosidase</fullName>
        <ecNumber evidence="2">3.2.1.25</ecNumber>
    </recommendedName>
</protein>
<gene>
    <name evidence="7" type="ORF">ONB1V03_LOCUS20347</name>
</gene>
<dbReference type="AlphaFoldDB" id="A0A7R9MQI5"/>
<dbReference type="InterPro" id="IPR008979">
    <property type="entry name" value="Galactose-bd-like_sf"/>
</dbReference>
<dbReference type="Proteomes" id="UP000728032">
    <property type="component" value="Unassembled WGS sequence"/>
</dbReference>
<dbReference type="EMBL" id="CAJPVJ010034453">
    <property type="protein sequence ID" value="CAG2180926.1"/>
    <property type="molecule type" value="Genomic_DNA"/>
</dbReference>
<dbReference type="InterPro" id="IPR013783">
    <property type="entry name" value="Ig-like_fold"/>
</dbReference>
<keyword evidence="4" id="KW-0326">Glycosidase</keyword>
<evidence type="ECO:0000256" key="3">
    <source>
        <dbReference type="ARBA" id="ARBA00022801"/>
    </source>
</evidence>
<dbReference type="GO" id="GO:0004567">
    <property type="term" value="F:beta-mannosidase activity"/>
    <property type="evidence" value="ECO:0007669"/>
    <property type="project" value="UniProtKB-EC"/>
</dbReference>
<dbReference type="PANTHER" id="PTHR43730:SF1">
    <property type="entry name" value="BETA-MANNOSIDASE"/>
    <property type="match status" value="1"/>
</dbReference>
<feature type="non-terminal residue" evidence="7">
    <location>
        <position position="238"/>
    </location>
</feature>
<evidence type="ECO:0000259" key="6">
    <source>
        <dbReference type="Pfam" id="PF22666"/>
    </source>
</evidence>
<keyword evidence="3" id="KW-0378">Hydrolase</keyword>
<evidence type="ECO:0000256" key="4">
    <source>
        <dbReference type="ARBA" id="ARBA00023295"/>
    </source>
</evidence>
<keyword evidence="8" id="KW-1185">Reference proteome</keyword>
<dbReference type="SUPFAM" id="SSF49303">
    <property type="entry name" value="beta-Galactosidase/glucuronidase domain"/>
    <property type="match status" value="1"/>
</dbReference>
<dbReference type="Pfam" id="PF22666">
    <property type="entry name" value="Glyco_hydro_2_N2"/>
    <property type="match status" value="1"/>
</dbReference>
<reference evidence="7" key="1">
    <citation type="submission" date="2020-11" db="EMBL/GenBank/DDBJ databases">
        <authorList>
            <person name="Tran Van P."/>
        </authorList>
    </citation>
    <scope>NUCLEOTIDE SEQUENCE</scope>
</reference>
<dbReference type="InterPro" id="IPR006102">
    <property type="entry name" value="Ig-like_GH2"/>
</dbReference>
<dbReference type="EC" id="3.2.1.25" evidence="2"/>
<dbReference type="GO" id="GO:0006516">
    <property type="term" value="P:glycoprotein catabolic process"/>
    <property type="evidence" value="ECO:0007669"/>
    <property type="project" value="TreeGrafter"/>
</dbReference>
<dbReference type="EMBL" id="OC949278">
    <property type="protein sequence ID" value="CAD7663789.1"/>
    <property type="molecule type" value="Genomic_DNA"/>
</dbReference>
<name>A0A7R9MQI5_9ACAR</name>
<organism evidence="7">
    <name type="scientific">Oppiella nova</name>
    <dbReference type="NCBI Taxonomy" id="334625"/>
    <lineage>
        <taxon>Eukaryota</taxon>
        <taxon>Metazoa</taxon>
        <taxon>Ecdysozoa</taxon>
        <taxon>Arthropoda</taxon>
        <taxon>Chelicerata</taxon>
        <taxon>Arachnida</taxon>
        <taxon>Acari</taxon>
        <taxon>Acariformes</taxon>
        <taxon>Sarcoptiformes</taxon>
        <taxon>Oribatida</taxon>
        <taxon>Brachypylina</taxon>
        <taxon>Oppioidea</taxon>
        <taxon>Oppiidae</taxon>
        <taxon>Oppiella</taxon>
    </lineage>
</organism>
<evidence type="ECO:0000256" key="2">
    <source>
        <dbReference type="ARBA" id="ARBA00012754"/>
    </source>
</evidence>
<dbReference type="InterPro" id="IPR036156">
    <property type="entry name" value="Beta-gal/glucu_dom_sf"/>
</dbReference>
<evidence type="ECO:0000313" key="7">
    <source>
        <dbReference type="EMBL" id="CAD7663789.1"/>
    </source>
</evidence>
<proteinExistence type="predicted"/>
<evidence type="ECO:0000256" key="1">
    <source>
        <dbReference type="ARBA" id="ARBA00000829"/>
    </source>
</evidence>
<dbReference type="Pfam" id="PF00703">
    <property type="entry name" value="Glyco_hydro_2"/>
    <property type="match status" value="1"/>
</dbReference>
<dbReference type="InterPro" id="IPR054593">
    <property type="entry name" value="Beta-mannosidase-like_N2"/>
</dbReference>
<evidence type="ECO:0000259" key="5">
    <source>
        <dbReference type="Pfam" id="PF00703"/>
    </source>
</evidence>
<feature type="domain" description="Glycoside hydrolase family 2 immunoglobulin-like beta-sandwich" evidence="5">
    <location>
        <begin position="120"/>
        <end position="235"/>
    </location>
</feature>
<dbReference type="PANTHER" id="PTHR43730">
    <property type="entry name" value="BETA-MANNOSIDASE"/>
    <property type="match status" value="1"/>
</dbReference>
<dbReference type="Gene3D" id="2.60.120.260">
    <property type="entry name" value="Galactose-binding domain-like"/>
    <property type="match status" value="1"/>
</dbReference>
<sequence length="238" mass="27140">MADGIDTVSTVTINDELIGRTDNQFIRYKFDVKKVLKLGPNVIRVAIQSAPLYSMERAKQYETQYKYKVFVCNKGADNECYFDFIRKMAASYSWDWGPAFPTQGIWKPIGIEAYDKAVLRDVMVDTKPNPKNSSQWVLTVSTYVESASLKQIDTILDISLDDKILVSKQKHSLKTDSLGSVKLDMVIPIPQHIPISAWYPNGVANRTQQLYKLRVDLSFPDSTEQSTQTKRIGFRTIR</sequence>
<accession>A0A7R9MQI5</accession>
<dbReference type="InterPro" id="IPR050887">
    <property type="entry name" value="Beta-mannosidase_GH2"/>
</dbReference>
<dbReference type="OrthoDB" id="2866996at2759"/>
<evidence type="ECO:0000313" key="8">
    <source>
        <dbReference type="Proteomes" id="UP000728032"/>
    </source>
</evidence>